<dbReference type="Proteomes" id="UP000265742">
    <property type="component" value="Unassembled WGS sequence"/>
</dbReference>
<dbReference type="RefSeq" id="WP_119480463.1">
    <property type="nucleotide sequence ID" value="NZ_QXTG01000001.1"/>
</dbReference>
<keyword evidence="1" id="KW-0472">Membrane</keyword>
<feature type="transmembrane region" description="Helical" evidence="1">
    <location>
        <begin position="12"/>
        <end position="35"/>
    </location>
</feature>
<feature type="transmembrane region" description="Helical" evidence="1">
    <location>
        <begin position="41"/>
        <end position="62"/>
    </location>
</feature>
<organism evidence="2 3">
    <name type="scientific">Amnibacterium setariae</name>
    <dbReference type="NCBI Taxonomy" id="2306585"/>
    <lineage>
        <taxon>Bacteria</taxon>
        <taxon>Bacillati</taxon>
        <taxon>Actinomycetota</taxon>
        <taxon>Actinomycetes</taxon>
        <taxon>Micrococcales</taxon>
        <taxon>Microbacteriaceae</taxon>
        <taxon>Amnibacterium</taxon>
    </lineage>
</organism>
<gene>
    <name evidence="2" type="ORF">D1781_01165</name>
</gene>
<evidence type="ECO:0000313" key="3">
    <source>
        <dbReference type="Proteomes" id="UP000265742"/>
    </source>
</evidence>
<feature type="transmembrane region" description="Helical" evidence="1">
    <location>
        <begin position="104"/>
        <end position="122"/>
    </location>
</feature>
<dbReference type="AlphaFoldDB" id="A0A3A1U191"/>
<protein>
    <recommendedName>
        <fullName evidence="4">DUF308 domain-containing protein</fullName>
    </recommendedName>
</protein>
<accession>A0A3A1U191</accession>
<evidence type="ECO:0008006" key="4">
    <source>
        <dbReference type="Google" id="ProtNLM"/>
    </source>
</evidence>
<keyword evidence="3" id="KW-1185">Reference proteome</keyword>
<feature type="transmembrane region" description="Helical" evidence="1">
    <location>
        <begin position="156"/>
        <end position="179"/>
    </location>
</feature>
<reference evidence="3" key="1">
    <citation type="submission" date="2018-09" db="EMBL/GenBank/DDBJ databases">
        <authorList>
            <person name="Kim I."/>
        </authorList>
    </citation>
    <scope>NUCLEOTIDE SEQUENCE [LARGE SCALE GENOMIC DNA]</scope>
    <source>
        <strain evidence="3">DD4a</strain>
    </source>
</reference>
<feature type="transmembrane region" description="Helical" evidence="1">
    <location>
        <begin position="129"/>
        <end position="150"/>
    </location>
</feature>
<name>A0A3A1U191_9MICO</name>
<evidence type="ECO:0000313" key="2">
    <source>
        <dbReference type="EMBL" id="RIX30100.1"/>
    </source>
</evidence>
<sequence length="186" mass="18504">MTTIRGDRPRPAIPTAVAARAVAAAVLAAVVTFALDHGAPAAFGLIVLGGYLVLQAVVLAACSPGLARTRAGRGLVLVRALVSLAGGVVALAGSGAGLDLLRPLEALVFLALGALEIVGGLLRAERAELSGDAVVVGGLQVLVGVLLVVLNPDALFAVGVLSAWGALVAVYLGISAVNLRRRGVRA</sequence>
<evidence type="ECO:0000256" key="1">
    <source>
        <dbReference type="SAM" id="Phobius"/>
    </source>
</evidence>
<keyword evidence="1" id="KW-0812">Transmembrane</keyword>
<dbReference type="OrthoDB" id="5126240at2"/>
<dbReference type="EMBL" id="QXTG01000001">
    <property type="protein sequence ID" value="RIX30100.1"/>
    <property type="molecule type" value="Genomic_DNA"/>
</dbReference>
<comment type="caution">
    <text evidence="2">The sequence shown here is derived from an EMBL/GenBank/DDBJ whole genome shotgun (WGS) entry which is preliminary data.</text>
</comment>
<proteinExistence type="predicted"/>
<keyword evidence="1" id="KW-1133">Transmembrane helix</keyword>
<feature type="transmembrane region" description="Helical" evidence="1">
    <location>
        <begin position="74"/>
        <end position="98"/>
    </location>
</feature>